<comment type="catalytic activity">
    <reaction evidence="6">
        <text>a 2'-deoxyadenosine in DNA + S-adenosyl-L-methionine = an N(6)-methyl-2'-deoxyadenosine in DNA + S-adenosyl-L-homocysteine + H(+)</text>
        <dbReference type="Rhea" id="RHEA:15197"/>
        <dbReference type="Rhea" id="RHEA-COMP:12418"/>
        <dbReference type="Rhea" id="RHEA-COMP:12419"/>
        <dbReference type="ChEBI" id="CHEBI:15378"/>
        <dbReference type="ChEBI" id="CHEBI:57856"/>
        <dbReference type="ChEBI" id="CHEBI:59789"/>
        <dbReference type="ChEBI" id="CHEBI:90615"/>
        <dbReference type="ChEBI" id="CHEBI:90616"/>
        <dbReference type="EC" id="2.1.1.72"/>
    </reaction>
</comment>
<evidence type="ECO:0000256" key="7">
    <source>
        <dbReference type="SAM" id="MobiDB-lite"/>
    </source>
</evidence>
<dbReference type="InterPro" id="IPR002295">
    <property type="entry name" value="N4/N6-MTase_EcoPI_Mod-like"/>
</dbReference>
<comment type="caution">
    <text evidence="9">The sequence shown here is derived from an EMBL/GenBank/DDBJ whole genome shotgun (WGS) entry which is preliminary data.</text>
</comment>
<dbReference type="EMBL" id="JBHRTK010000016">
    <property type="protein sequence ID" value="MFC3208115.1"/>
    <property type="molecule type" value="Genomic_DNA"/>
</dbReference>
<evidence type="ECO:0000313" key="9">
    <source>
        <dbReference type="EMBL" id="MFC3208115.1"/>
    </source>
</evidence>
<gene>
    <name evidence="9" type="ORF">ACFOHJ_17975</name>
</gene>
<dbReference type="RefSeq" id="WP_378222956.1">
    <property type="nucleotide sequence ID" value="NZ_JBHRTK010000016.1"/>
</dbReference>
<feature type="domain" description="DNA methylase N-4/N-6" evidence="8">
    <location>
        <begin position="34"/>
        <end position="418"/>
    </location>
</feature>
<dbReference type="Proteomes" id="UP001595583">
    <property type="component" value="Unassembled WGS sequence"/>
</dbReference>
<evidence type="ECO:0000256" key="5">
    <source>
        <dbReference type="ARBA" id="ARBA00022691"/>
    </source>
</evidence>
<evidence type="ECO:0000256" key="1">
    <source>
        <dbReference type="ARBA" id="ARBA00006594"/>
    </source>
</evidence>
<evidence type="ECO:0000256" key="6">
    <source>
        <dbReference type="ARBA" id="ARBA00047942"/>
    </source>
</evidence>
<name>A0ABV7KD65_9HYPH</name>
<accession>A0ABV7KD65</accession>
<evidence type="ECO:0000313" key="10">
    <source>
        <dbReference type="Proteomes" id="UP001595583"/>
    </source>
</evidence>
<dbReference type="PRINTS" id="PR00506">
    <property type="entry name" value="D21N6MTFRASE"/>
</dbReference>
<dbReference type="InterPro" id="IPR002052">
    <property type="entry name" value="DNA_methylase_N6_adenine_CS"/>
</dbReference>
<proteinExistence type="inferred from homology"/>
<evidence type="ECO:0000256" key="4">
    <source>
        <dbReference type="ARBA" id="ARBA00022679"/>
    </source>
</evidence>
<dbReference type="InterPro" id="IPR029063">
    <property type="entry name" value="SAM-dependent_MTases_sf"/>
</dbReference>
<reference evidence="10" key="1">
    <citation type="journal article" date="2019" name="Int. J. Syst. Evol. Microbiol.">
        <title>The Global Catalogue of Microorganisms (GCM) 10K type strain sequencing project: providing services to taxonomists for standard genome sequencing and annotation.</title>
        <authorList>
            <consortium name="The Broad Institute Genomics Platform"/>
            <consortium name="The Broad Institute Genome Sequencing Center for Infectious Disease"/>
            <person name="Wu L."/>
            <person name="Ma J."/>
        </authorList>
    </citation>
    <scope>NUCLEOTIDE SEQUENCE [LARGE SCALE GENOMIC DNA]</scope>
    <source>
        <strain evidence="10">KCTC 52165</strain>
    </source>
</reference>
<keyword evidence="4" id="KW-0808">Transferase</keyword>
<sequence length="456" mass="49259">MSIHPDYRQFLDGRVTLFGGDCLDVLDRLPENSVDAVVTDPPYHLTSIVKRFGAEGAAEAKEGVTGAFKRASAGFMGKQWDGGDVAFQAETWRKVLRVLKPGGYILAFASTRGFGRMSVAIEDAGFVTHPLIDYLFDDTPEILRFLQSLSFEQLEAFVRLVDQRDGGMLHWIFGSGFPKSTRIKAEGFDAFRYGGQALKPAIEPIYMGQKPFSEANGTANILKHGTGALNIDGCRVSTDDDLNGGTYSGARRLRDVYTSTDSDPVAVPLNRLANGAGEFVQPTGRWPANVIHDGSDEVLAAFPDAPGQQREVNDTFAPKQGTAVYGDYGPRPTVAPRDHGGSAARFFYTAKADAEDRIGSKHPTVKPLDLIQYLCRLVTPPGGTVLDPFAGTGTTGEAAWREGFNAVLIERETEYQADIARRMDLAIKPTKRAAVAKSKGKLMGAEGTPLFGGDAA</sequence>
<dbReference type="Gene3D" id="3.40.50.150">
    <property type="entry name" value="Vaccinia Virus protein VP39"/>
    <property type="match status" value="2"/>
</dbReference>
<evidence type="ECO:0000259" key="8">
    <source>
        <dbReference type="Pfam" id="PF01555"/>
    </source>
</evidence>
<keyword evidence="10" id="KW-1185">Reference proteome</keyword>
<keyword evidence="5" id="KW-0949">S-adenosyl-L-methionine</keyword>
<protein>
    <recommendedName>
        <fullName evidence="2">site-specific DNA-methyltransferase (adenine-specific)</fullName>
        <ecNumber evidence="2">2.1.1.72</ecNumber>
    </recommendedName>
</protein>
<keyword evidence="3 9" id="KW-0489">Methyltransferase</keyword>
<evidence type="ECO:0000256" key="3">
    <source>
        <dbReference type="ARBA" id="ARBA00022603"/>
    </source>
</evidence>
<dbReference type="SUPFAM" id="SSF53335">
    <property type="entry name" value="S-adenosyl-L-methionine-dependent methyltransferases"/>
    <property type="match status" value="1"/>
</dbReference>
<dbReference type="Pfam" id="PF01555">
    <property type="entry name" value="N6_N4_Mtase"/>
    <property type="match status" value="1"/>
</dbReference>
<dbReference type="GO" id="GO:0032259">
    <property type="term" value="P:methylation"/>
    <property type="evidence" value="ECO:0007669"/>
    <property type="project" value="UniProtKB-KW"/>
</dbReference>
<dbReference type="InterPro" id="IPR002941">
    <property type="entry name" value="DNA_methylase_N4/N6"/>
</dbReference>
<dbReference type="EC" id="2.1.1.72" evidence="2"/>
<organism evidence="9 10">
    <name type="scientific">Aquamicrobium soli</name>
    <dbReference type="NCBI Taxonomy" id="1811518"/>
    <lineage>
        <taxon>Bacteria</taxon>
        <taxon>Pseudomonadati</taxon>
        <taxon>Pseudomonadota</taxon>
        <taxon>Alphaproteobacteria</taxon>
        <taxon>Hyphomicrobiales</taxon>
        <taxon>Phyllobacteriaceae</taxon>
        <taxon>Aquamicrobium</taxon>
    </lineage>
</organism>
<dbReference type="PROSITE" id="PS00092">
    <property type="entry name" value="N6_MTASE"/>
    <property type="match status" value="1"/>
</dbReference>
<comment type="similarity">
    <text evidence="1">Belongs to the N(4)/N(6)-methyltransferase family.</text>
</comment>
<dbReference type="GO" id="GO:0008168">
    <property type="term" value="F:methyltransferase activity"/>
    <property type="evidence" value="ECO:0007669"/>
    <property type="project" value="UniProtKB-KW"/>
</dbReference>
<feature type="region of interest" description="Disordered" evidence="7">
    <location>
        <begin position="321"/>
        <end position="340"/>
    </location>
</feature>
<evidence type="ECO:0000256" key="2">
    <source>
        <dbReference type="ARBA" id="ARBA00011900"/>
    </source>
</evidence>